<reference evidence="1 2" key="1">
    <citation type="submission" date="2015-02" db="EMBL/GenBank/DDBJ databases">
        <title>Genome Sequencing of Rickettsiales.</title>
        <authorList>
            <person name="Daugherty S.C."/>
            <person name="Su Q."/>
            <person name="Abolude K."/>
            <person name="Beier-Sexton M."/>
            <person name="Carlyon J.A."/>
            <person name="Carter R."/>
            <person name="Day N.P."/>
            <person name="Dumler S.J."/>
            <person name="Dyachenko V."/>
            <person name="Godinez A."/>
            <person name="Kurtti T.J."/>
            <person name="Lichay M."/>
            <person name="Mullins K.E."/>
            <person name="Ott S."/>
            <person name="Pappas-Brown V."/>
            <person name="Paris D.H."/>
            <person name="Patel P."/>
            <person name="Richards A.L."/>
            <person name="Sadzewicz L."/>
            <person name="Sears K."/>
            <person name="Seidman D."/>
            <person name="Sengamalay N."/>
            <person name="Stenos J."/>
            <person name="Tallon L.J."/>
            <person name="Vincent G."/>
            <person name="Fraser C.M."/>
            <person name="Munderloh U."/>
            <person name="Dunning-Hotopp J.C."/>
        </authorList>
    </citation>
    <scope>NUCLEOTIDE SEQUENCE [LARGE SCALE GENOMIC DNA]</scope>
    <source>
        <strain evidence="1 2">Fuller</strain>
    </source>
</reference>
<accession>A0A0F3MKD6</accession>
<dbReference type="AlphaFoldDB" id="A0A0F3MKD6"/>
<organism evidence="1 2">
    <name type="scientific">Orientia chuto str. Dubai</name>
    <dbReference type="NCBI Taxonomy" id="1359168"/>
    <lineage>
        <taxon>Bacteria</taxon>
        <taxon>Pseudomonadati</taxon>
        <taxon>Pseudomonadota</taxon>
        <taxon>Alphaproteobacteria</taxon>
        <taxon>Rickettsiales</taxon>
        <taxon>Rickettsiaceae</taxon>
        <taxon>Rickettsieae</taxon>
        <taxon>Orientia</taxon>
    </lineage>
</organism>
<sequence length="56" mass="6277">MAKALANELRDTDKADSGNFKFNDIGNLIKMSPDPSKEGQLKLKLALSKLIWLIKF</sequence>
<gene>
    <name evidence="1" type="ORF">OCHUTO_0548</name>
</gene>
<dbReference type="EMBL" id="LANP01000012">
    <property type="protein sequence ID" value="KJV56200.1"/>
    <property type="molecule type" value="Genomic_DNA"/>
</dbReference>
<keyword evidence="2" id="KW-1185">Reference proteome</keyword>
<name>A0A0F3MKD6_9RICK</name>
<protein>
    <submittedName>
        <fullName evidence="1">Uncharacterized protein</fullName>
    </submittedName>
</protein>
<comment type="caution">
    <text evidence="1">The sequence shown here is derived from an EMBL/GenBank/DDBJ whole genome shotgun (WGS) entry which is preliminary data.</text>
</comment>
<evidence type="ECO:0000313" key="1">
    <source>
        <dbReference type="EMBL" id="KJV56200.1"/>
    </source>
</evidence>
<proteinExistence type="predicted"/>
<dbReference type="Proteomes" id="UP000033616">
    <property type="component" value="Unassembled WGS sequence"/>
</dbReference>
<dbReference type="PATRIC" id="fig|1359168.3.peg.136"/>
<dbReference type="RefSeq" id="WP_156961277.1">
    <property type="nucleotide sequence ID" value="NZ_LANP01000012.1"/>
</dbReference>
<evidence type="ECO:0000313" key="2">
    <source>
        <dbReference type="Proteomes" id="UP000033616"/>
    </source>
</evidence>